<evidence type="ECO:0000313" key="2">
    <source>
        <dbReference type="EMBL" id="NYD20539.1"/>
    </source>
</evidence>
<reference evidence="2 3" key="1">
    <citation type="submission" date="2020-07" db="EMBL/GenBank/DDBJ databases">
        <title>Sequencing the genomes of 1000 actinobacteria strains.</title>
        <authorList>
            <person name="Klenk H.-P."/>
        </authorList>
    </citation>
    <scope>NUCLEOTIDE SEQUENCE [LARGE SCALE GENOMIC DNA]</scope>
    <source>
        <strain evidence="2 3">DSM 7487</strain>
    </source>
</reference>
<evidence type="ECO:0000313" key="3">
    <source>
        <dbReference type="Proteomes" id="UP000521922"/>
    </source>
</evidence>
<dbReference type="InterPro" id="IPR000073">
    <property type="entry name" value="AB_hydrolase_1"/>
</dbReference>
<dbReference type="SUPFAM" id="SSF53474">
    <property type="entry name" value="alpha/beta-Hydrolases"/>
    <property type="match status" value="1"/>
</dbReference>
<dbReference type="Pfam" id="PF12697">
    <property type="entry name" value="Abhydrolase_6"/>
    <property type="match status" value="1"/>
</dbReference>
<organism evidence="2 3">
    <name type="scientific">Kineococcus aurantiacus</name>
    <dbReference type="NCBI Taxonomy" id="37633"/>
    <lineage>
        <taxon>Bacteria</taxon>
        <taxon>Bacillati</taxon>
        <taxon>Actinomycetota</taxon>
        <taxon>Actinomycetes</taxon>
        <taxon>Kineosporiales</taxon>
        <taxon>Kineosporiaceae</taxon>
        <taxon>Kineococcus</taxon>
    </lineage>
</organism>
<name>A0A7Y9ARS5_9ACTN</name>
<sequence>MSTMPTDPAPDPAAGNRTVVFVHGLWLSSASWAGWRTRFEARGHTTLAPEWPGMDVPLAQLRERSLSGDRTDDVGLTQIVDAYARTIAALPQAPILIGHSFGGLIVQLLLDRGLGSAGGAISPASIKGVNQLPLSTLRSGWAVLRSPANRHRTVALTRSQWHYAFANTLTRAESDELWEQHWAPTPGLPLWQAATAALSPRAANAVDLTNSDRPPLLIHANGADHTVPASLSRAIFTAQRKTGAVTEIHEFPGRPHLSAVVEGWQAVADDALDWALRFPTRSSSGGQHLDVLHEVVENVVDD</sequence>
<feature type="domain" description="AB hydrolase-1" evidence="1">
    <location>
        <begin position="19"/>
        <end position="269"/>
    </location>
</feature>
<proteinExistence type="predicted"/>
<protein>
    <submittedName>
        <fullName evidence="2">Pimeloyl-ACP methyl ester carboxylesterase</fullName>
    </submittedName>
</protein>
<dbReference type="InterPro" id="IPR029058">
    <property type="entry name" value="AB_hydrolase_fold"/>
</dbReference>
<dbReference type="EMBL" id="JACCBB010000001">
    <property type="protein sequence ID" value="NYD20539.1"/>
    <property type="molecule type" value="Genomic_DNA"/>
</dbReference>
<gene>
    <name evidence="2" type="ORF">BJ968_000079</name>
</gene>
<keyword evidence="3" id="KW-1185">Reference proteome</keyword>
<evidence type="ECO:0000259" key="1">
    <source>
        <dbReference type="Pfam" id="PF12697"/>
    </source>
</evidence>
<dbReference type="AlphaFoldDB" id="A0A7Y9ARS5"/>
<dbReference type="Gene3D" id="3.40.50.1820">
    <property type="entry name" value="alpha/beta hydrolase"/>
    <property type="match status" value="1"/>
</dbReference>
<comment type="caution">
    <text evidence="2">The sequence shown here is derived from an EMBL/GenBank/DDBJ whole genome shotgun (WGS) entry which is preliminary data.</text>
</comment>
<dbReference type="Proteomes" id="UP000521922">
    <property type="component" value="Unassembled WGS sequence"/>
</dbReference>
<accession>A0A7Y9ARS5</accession>
<dbReference type="GO" id="GO:0003824">
    <property type="term" value="F:catalytic activity"/>
    <property type="evidence" value="ECO:0007669"/>
    <property type="project" value="UniProtKB-ARBA"/>
</dbReference>